<evidence type="ECO:0000256" key="1">
    <source>
        <dbReference type="SAM" id="Coils"/>
    </source>
</evidence>
<keyword evidence="3" id="KW-1185">Reference proteome</keyword>
<name>A0A975BG29_9BACT</name>
<reference evidence="2" key="1">
    <citation type="journal article" date="2021" name="Microb. Physiol.">
        <title>Proteogenomic Insights into the Physiology of Marine, Sulfate-Reducing, Filamentous Desulfonema limicola and Desulfonema magnum.</title>
        <authorList>
            <person name="Schnaars V."/>
            <person name="Wohlbrand L."/>
            <person name="Scheve S."/>
            <person name="Hinrichs C."/>
            <person name="Reinhardt R."/>
            <person name="Rabus R."/>
        </authorList>
    </citation>
    <scope>NUCLEOTIDE SEQUENCE</scope>
    <source>
        <strain evidence="2">4be13</strain>
    </source>
</reference>
<feature type="coiled-coil region" evidence="1">
    <location>
        <begin position="157"/>
        <end position="207"/>
    </location>
</feature>
<dbReference type="AlphaFoldDB" id="A0A975BG29"/>
<dbReference type="KEGG" id="dmm:dnm_006340"/>
<evidence type="ECO:0008006" key="4">
    <source>
        <dbReference type="Google" id="ProtNLM"/>
    </source>
</evidence>
<dbReference type="SUPFAM" id="SSF47162">
    <property type="entry name" value="Apolipoprotein"/>
    <property type="match status" value="1"/>
</dbReference>
<organism evidence="2 3">
    <name type="scientific">Desulfonema magnum</name>
    <dbReference type="NCBI Taxonomy" id="45655"/>
    <lineage>
        <taxon>Bacteria</taxon>
        <taxon>Pseudomonadati</taxon>
        <taxon>Thermodesulfobacteriota</taxon>
        <taxon>Desulfobacteria</taxon>
        <taxon>Desulfobacterales</taxon>
        <taxon>Desulfococcaceae</taxon>
        <taxon>Desulfonema</taxon>
    </lineage>
</organism>
<sequence>MVKKILILTALSLLFLGCEDGLRLKIRYDQIQGLKQGDRVFFENNHIGNVTDVVYTADGDYLASVAIRKDFANAATEHSKFYIITDPRDNEKKAIEINLSQKDGEPLQDGAVIDGSTRALAFFDQVLGKFDKGVETLKNGFDQFLEDLSGVPESEDFKALEKELDELAEDMKQSGKSVQEKIRKEVLPKLKEELDKLREELRKFGREKELDPLEDKIKKIKKEV</sequence>
<dbReference type="Gene3D" id="1.20.120.20">
    <property type="entry name" value="Apolipoprotein"/>
    <property type="match status" value="1"/>
</dbReference>
<evidence type="ECO:0000313" key="3">
    <source>
        <dbReference type="Proteomes" id="UP000663722"/>
    </source>
</evidence>
<proteinExistence type="predicted"/>
<evidence type="ECO:0000313" key="2">
    <source>
        <dbReference type="EMBL" id="QTA84635.1"/>
    </source>
</evidence>
<dbReference type="EMBL" id="CP061800">
    <property type="protein sequence ID" value="QTA84635.1"/>
    <property type="molecule type" value="Genomic_DNA"/>
</dbReference>
<dbReference type="RefSeq" id="WP_207681046.1">
    <property type="nucleotide sequence ID" value="NZ_CP061800.1"/>
</dbReference>
<protein>
    <recommendedName>
        <fullName evidence="4">Mce/MlaD domain-containing protein</fullName>
    </recommendedName>
</protein>
<keyword evidence="1" id="KW-0175">Coiled coil</keyword>
<dbReference type="Proteomes" id="UP000663722">
    <property type="component" value="Chromosome"/>
</dbReference>
<accession>A0A975BG29</accession>
<gene>
    <name evidence="2" type="ORF">dnm_006340</name>
</gene>
<dbReference type="PROSITE" id="PS51257">
    <property type="entry name" value="PROKAR_LIPOPROTEIN"/>
    <property type="match status" value="1"/>
</dbReference>